<sequence>MRSLILAVLPALASLIQGSRIGSELAALIEVQPPFTGTMPGLFVNWPPLEQSYGNATITKRRVDNDTDIDVPKRRDRILRIHGKQPAYSFNVTHPKLYHHGEDLKLDPPYLNLTERRHFAKRNTDCVSLEFTAATNVTIANETGAAPGSFDEYGPWWETSFLALDSAVESNTYLDMFVLDEYEPEFCIAICNEDERCMGINIFVERSPVVVPGPNCPNPPGMAVVKCVLFGSAVTTESATNKGRFLGPKDADGKAFHALIESSNDYSRRAPYIRHFIRPYPFNGLPNEEIEDKELIDIKFYNQVYNPTLCAEVCTNITAVNKAKARMDAEVGNVTSPIRYTSCNSFSAFVIENHGVPAGMGCLFRSGGGAPLEGNTTATDVGDYELTFKNVWAYDLRRQGWGRI</sequence>
<dbReference type="PANTHER" id="PTHR36578">
    <property type="entry name" value="CHROMOSOME 15, WHOLE GENOME SHOTGUN SEQUENCE"/>
    <property type="match status" value="1"/>
</dbReference>
<dbReference type="AlphaFoldDB" id="R7YJX8"/>
<evidence type="ECO:0000313" key="2">
    <source>
        <dbReference type="EMBL" id="EON62178.1"/>
    </source>
</evidence>
<dbReference type="eggNOG" id="ENOG502RYBJ">
    <property type="taxonomic scope" value="Eukaryota"/>
</dbReference>
<keyword evidence="3" id="KW-1185">Reference proteome</keyword>
<dbReference type="EMBL" id="JH767558">
    <property type="protein sequence ID" value="EON62178.1"/>
    <property type="molecule type" value="Genomic_DNA"/>
</dbReference>
<feature type="signal peptide" evidence="1">
    <location>
        <begin position="1"/>
        <end position="18"/>
    </location>
</feature>
<dbReference type="OrthoDB" id="271448at2759"/>
<protein>
    <submittedName>
        <fullName evidence="2">Uncharacterized protein</fullName>
    </submittedName>
</protein>
<dbReference type="RefSeq" id="XP_007777495.1">
    <property type="nucleotide sequence ID" value="XM_007779305.1"/>
</dbReference>
<evidence type="ECO:0000256" key="1">
    <source>
        <dbReference type="SAM" id="SignalP"/>
    </source>
</evidence>
<name>R7YJX8_CONA1</name>
<accession>R7YJX8</accession>
<proteinExistence type="predicted"/>
<feature type="chain" id="PRO_5004460884" evidence="1">
    <location>
        <begin position="19"/>
        <end position="404"/>
    </location>
</feature>
<dbReference type="GeneID" id="19898709"/>
<reference evidence="3" key="1">
    <citation type="submission" date="2012-06" db="EMBL/GenBank/DDBJ databases">
        <title>The genome sequence of Coniosporium apollinis CBS 100218.</title>
        <authorList>
            <consortium name="The Broad Institute Genome Sequencing Platform"/>
            <person name="Cuomo C."/>
            <person name="Gorbushina A."/>
            <person name="Noack S."/>
            <person name="Walker B."/>
            <person name="Young S.K."/>
            <person name="Zeng Q."/>
            <person name="Gargeya S."/>
            <person name="Fitzgerald M."/>
            <person name="Haas B."/>
            <person name="Abouelleil A."/>
            <person name="Alvarado L."/>
            <person name="Arachchi H.M."/>
            <person name="Berlin A.M."/>
            <person name="Chapman S.B."/>
            <person name="Goldberg J."/>
            <person name="Griggs A."/>
            <person name="Gujja S."/>
            <person name="Hansen M."/>
            <person name="Howarth C."/>
            <person name="Imamovic A."/>
            <person name="Larimer J."/>
            <person name="McCowan C."/>
            <person name="Montmayeur A."/>
            <person name="Murphy C."/>
            <person name="Neiman D."/>
            <person name="Pearson M."/>
            <person name="Priest M."/>
            <person name="Roberts A."/>
            <person name="Saif S."/>
            <person name="Shea T."/>
            <person name="Sisk P."/>
            <person name="Sykes S."/>
            <person name="Wortman J."/>
            <person name="Nusbaum C."/>
            <person name="Birren B."/>
        </authorList>
    </citation>
    <scope>NUCLEOTIDE SEQUENCE [LARGE SCALE GENOMIC DNA]</scope>
    <source>
        <strain evidence="3">CBS 100218</strain>
    </source>
</reference>
<evidence type="ECO:0000313" key="3">
    <source>
        <dbReference type="Proteomes" id="UP000016924"/>
    </source>
</evidence>
<dbReference type="STRING" id="1168221.R7YJX8"/>
<dbReference type="HOGENOM" id="CLU_681542_0_0_1"/>
<dbReference type="Proteomes" id="UP000016924">
    <property type="component" value="Unassembled WGS sequence"/>
</dbReference>
<gene>
    <name evidence="2" type="ORF">W97_01398</name>
</gene>
<organism evidence="2 3">
    <name type="scientific">Coniosporium apollinis (strain CBS 100218)</name>
    <name type="common">Rock-inhabiting black yeast</name>
    <dbReference type="NCBI Taxonomy" id="1168221"/>
    <lineage>
        <taxon>Eukaryota</taxon>
        <taxon>Fungi</taxon>
        <taxon>Dikarya</taxon>
        <taxon>Ascomycota</taxon>
        <taxon>Pezizomycotina</taxon>
        <taxon>Dothideomycetes</taxon>
        <taxon>Dothideomycetes incertae sedis</taxon>
        <taxon>Coniosporium</taxon>
    </lineage>
</organism>
<dbReference type="PANTHER" id="PTHR36578:SF1">
    <property type="entry name" value="APPLE DOMAIN-CONTAINING PROTEIN"/>
    <property type="match status" value="1"/>
</dbReference>
<keyword evidence="1" id="KW-0732">Signal</keyword>